<dbReference type="OrthoDB" id="9778912at2"/>
<proteinExistence type="predicted"/>
<evidence type="ECO:0000256" key="1">
    <source>
        <dbReference type="ARBA" id="ARBA00022630"/>
    </source>
</evidence>
<accession>A0A1H3F4N9</accession>
<dbReference type="EMBL" id="FNNP01000013">
    <property type="protein sequence ID" value="SDX85139.1"/>
    <property type="molecule type" value="Genomic_DNA"/>
</dbReference>
<dbReference type="AlphaFoldDB" id="A0A1H3F4N9"/>
<dbReference type="CDD" id="cd04730">
    <property type="entry name" value="NPD_like"/>
    <property type="match status" value="1"/>
</dbReference>
<reference evidence="5" key="1">
    <citation type="submission" date="2016-10" db="EMBL/GenBank/DDBJ databases">
        <authorList>
            <person name="Varghese N."/>
            <person name="Submissions S."/>
        </authorList>
    </citation>
    <scope>NUCLEOTIDE SEQUENCE [LARGE SCALE GENOMIC DNA]</scope>
    <source>
        <strain evidence="5">DSM 27839</strain>
    </source>
</reference>
<protein>
    <submittedName>
        <fullName evidence="4">Nitronate monooxygenase</fullName>
    </submittedName>
</protein>
<keyword evidence="2" id="KW-0288">FMN</keyword>
<keyword evidence="4" id="KW-0503">Monooxygenase</keyword>
<dbReference type="SUPFAM" id="SSF51412">
    <property type="entry name" value="Inosine monophosphate dehydrogenase (IMPDH)"/>
    <property type="match status" value="1"/>
</dbReference>
<dbReference type="GO" id="GO:0018580">
    <property type="term" value="F:nitronate monooxygenase activity"/>
    <property type="evidence" value="ECO:0007669"/>
    <property type="project" value="InterPro"/>
</dbReference>
<dbReference type="InterPro" id="IPR004136">
    <property type="entry name" value="NMO"/>
</dbReference>
<evidence type="ECO:0000313" key="5">
    <source>
        <dbReference type="Proteomes" id="UP000183400"/>
    </source>
</evidence>
<evidence type="ECO:0000256" key="2">
    <source>
        <dbReference type="ARBA" id="ARBA00022643"/>
    </source>
</evidence>
<keyword evidence="5" id="KW-1185">Reference proteome</keyword>
<organism evidence="4 5">
    <name type="scientific">Ruegeria halocynthiae</name>
    <dbReference type="NCBI Taxonomy" id="985054"/>
    <lineage>
        <taxon>Bacteria</taxon>
        <taxon>Pseudomonadati</taxon>
        <taxon>Pseudomonadota</taxon>
        <taxon>Alphaproteobacteria</taxon>
        <taxon>Rhodobacterales</taxon>
        <taxon>Roseobacteraceae</taxon>
        <taxon>Ruegeria</taxon>
    </lineage>
</organism>
<dbReference type="InterPro" id="IPR013785">
    <property type="entry name" value="Aldolase_TIM"/>
</dbReference>
<dbReference type="Gene3D" id="3.20.20.70">
    <property type="entry name" value="Aldolase class I"/>
    <property type="match status" value="1"/>
</dbReference>
<sequence>MDKTIKAPVSSTAFTDLVGVDHPIALAPMAGAVESDLAAAVGNAGGYPIMPFSWSSRDTIEAELTSLRSKTDAPFAVNLCLDMPQEARLELCLSHRPNAVHFFWGDAAPFVKQVHTNGALVIQTVSTAIDAKHAVDAGVDILVAQGWEAGGHVRGMVATLPLIPAVVDMAGSVPVLAAGGISDGRGLAAALCLGASGVVMGTRFLATPESAAHSEYIAQLIAAQHSDTLHETDLYNVGWSNAAHRVLRNAVANRWLAEGRPSNNTRHRSGETVAMRGSAPIKAYQSTTPHHSMTGEIEALSMWAGQSVGLVNSVERAGTIIDSIMEHARAALQMR</sequence>
<evidence type="ECO:0000256" key="3">
    <source>
        <dbReference type="ARBA" id="ARBA00023002"/>
    </source>
</evidence>
<keyword evidence="3" id="KW-0560">Oxidoreductase</keyword>
<gene>
    <name evidence="4" type="ORF">SAMN05444358_11318</name>
</gene>
<name>A0A1H3F4N9_9RHOB</name>
<keyword evidence="1" id="KW-0285">Flavoprotein</keyword>
<dbReference type="PANTHER" id="PTHR32332">
    <property type="entry name" value="2-NITROPROPANE DIOXYGENASE"/>
    <property type="match status" value="1"/>
</dbReference>
<evidence type="ECO:0000313" key="4">
    <source>
        <dbReference type="EMBL" id="SDX85139.1"/>
    </source>
</evidence>
<dbReference type="RefSeq" id="WP_074739128.1">
    <property type="nucleotide sequence ID" value="NZ_FNNP01000013.1"/>
</dbReference>
<dbReference type="Pfam" id="PF03060">
    <property type="entry name" value="NMO"/>
    <property type="match status" value="2"/>
</dbReference>
<dbReference type="Proteomes" id="UP000183400">
    <property type="component" value="Unassembled WGS sequence"/>
</dbReference>
<dbReference type="PANTHER" id="PTHR32332:SF20">
    <property type="entry name" value="2-NITROPROPANE DIOXYGENASE-LIKE PROTEIN"/>
    <property type="match status" value="1"/>
</dbReference>
<dbReference type="STRING" id="985054.SAMN05444358_11318"/>